<evidence type="ECO:0000313" key="3">
    <source>
        <dbReference type="Proteomes" id="UP000215914"/>
    </source>
</evidence>
<evidence type="ECO:0000313" key="2">
    <source>
        <dbReference type="EMBL" id="OTF87558.1"/>
    </source>
</evidence>
<gene>
    <name evidence="2" type="ORF">HannXRQ_Chr17g0563171</name>
</gene>
<proteinExistence type="predicted"/>
<name>A0A251RSW2_HELAN</name>
<organism evidence="2 3">
    <name type="scientific">Helianthus annuus</name>
    <name type="common">Common sunflower</name>
    <dbReference type="NCBI Taxonomy" id="4232"/>
    <lineage>
        <taxon>Eukaryota</taxon>
        <taxon>Viridiplantae</taxon>
        <taxon>Streptophyta</taxon>
        <taxon>Embryophyta</taxon>
        <taxon>Tracheophyta</taxon>
        <taxon>Spermatophyta</taxon>
        <taxon>Magnoliopsida</taxon>
        <taxon>eudicotyledons</taxon>
        <taxon>Gunneridae</taxon>
        <taxon>Pentapetalae</taxon>
        <taxon>asterids</taxon>
        <taxon>campanulids</taxon>
        <taxon>Asterales</taxon>
        <taxon>Asteraceae</taxon>
        <taxon>Asteroideae</taxon>
        <taxon>Heliantheae alliance</taxon>
        <taxon>Heliantheae</taxon>
        <taxon>Helianthus</taxon>
    </lineage>
</organism>
<keyword evidence="1" id="KW-0812">Transmembrane</keyword>
<dbReference type="Proteomes" id="UP000215914">
    <property type="component" value="Chromosome 17"/>
</dbReference>
<keyword evidence="3" id="KW-1185">Reference proteome</keyword>
<dbReference type="EMBL" id="CM007906">
    <property type="protein sequence ID" value="OTF87558.1"/>
    <property type="molecule type" value="Genomic_DNA"/>
</dbReference>
<dbReference type="InParanoid" id="A0A251RSW2"/>
<keyword evidence="1" id="KW-1133">Transmembrane helix</keyword>
<accession>A0A251RSW2</accession>
<evidence type="ECO:0000256" key="1">
    <source>
        <dbReference type="SAM" id="Phobius"/>
    </source>
</evidence>
<keyword evidence="1" id="KW-0472">Membrane</keyword>
<reference evidence="3" key="1">
    <citation type="journal article" date="2017" name="Nature">
        <title>The sunflower genome provides insights into oil metabolism, flowering and Asterid evolution.</title>
        <authorList>
            <person name="Badouin H."/>
            <person name="Gouzy J."/>
            <person name="Grassa C.J."/>
            <person name="Murat F."/>
            <person name="Staton S.E."/>
            <person name="Cottret L."/>
            <person name="Lelandais-Briere C."/>
            <person name="Owens G.L."/>
            <person name="Carrere S."/>
            <person name="Mayjonade B."/>
            <person name="Legrand L."/>
            <person name="Gill N."/>
            <person name="Kane N.C."/>
            <person name="Bowers J.E."/>
            <person name="Hubner S."/>
            <person name="Bellec A."/>
            <person name="Berard A."/>
            <person name="Berges H."/>
            <person name="Blanchet N."/>
            <person name="Boniface M.C."/>
            <person name="Brunel D."/>
            <person name="Catrice O."/>
            <person name="Chaidir N."/>
            <person name="Claudel C."/>
            <person name="Donnadieu C."/>
            <person name="Faraut T."/>
            <person name="Fievet G."/>
            <person name="Helmstetter N."/>
            <person name="King M."/>
            <person name="Knapp S.J."/>
            <person name="Lai Z."/>
            <person name="Le Paslier M.C."/>
            <person name="Lippi Y."/>
            <person name="Lorenzon L."/>
            <person name="Mandel J.R."/>
            <person name="Marage G."/>
            <person name="Marchand G."/>
            <person name="Marquand E."/>
            <person name="Bret-Mestries E."/>
            <person name="Morien E."/>
            <person name="Nambeesan S."/>
            <person name="Nguyen T."/>
            <person name="Pegot-Espagnet P."/>
            <person name="Pouilly N."/>
            <person name="Raftis F."/>
            <person name="Sallet E."/>
            <person name="Schiex T."/>
            <person name="Thomas J."/>
            <person name="Vandecasteele C."/>
            <person name="Vares D."/>
            <person name="Vear F."/>
            <person name="Vautrin S."/>
            <person name="Crespi M."/>
            <person name="Mangin B."/>
            <person name="Burke J.M."/>
            <person name="Salse J."/>
            <person name="Munos S."/>
            <person name="Vincourt P."/>
            <person name="Rieseberg L.H."/>
            <person name="Langlade N.B."/>
        </authorList>
    </citation>
    <scope>NUCLEOTIDE SEQUENCE [LARGE SCALE GENOMIC DNA]</scope>
    <source>
        <strain evidence="3">cv. SF193</strain>
    </source>
</reference>
<protein>
    <submittedName>
        <fullName evidence="2">Uncharacterized protein</fullName>
    </submittedName>
</protein>
<dbReference type="AlphaFoldDB" id="A0A251RSW2"/>
<sequence>MLVFVYVYPIKKIFYIYISGFFYKKICLSKYRALAGGPPRPPPGPAMHIVSTRLSC</sequence>
<feature type="transmembrane region" description="Helical" evidence="1">
    <location>
        <begin position="6"/>
        <end position="23"/>
    </location>
</feature>